<dbReference type="PANTHER" id="PTHR34825">
    <property type="entry name" value="CONSERVED PROTEIN, WITH A WEAK D-GALACTARATE DEHYDRATASE/ALTRONATE HYDROLASE DOMAIN"/>
    <property type="match status" value="1"/>
</dbReference>
<protein>
    <recommendedName>
        <fullName evidence="1">AAA-ATPase-like domain-containing protein</fullName>
    </recommendedName>
</protein>
<dbReference type="EMBL" id="AP012293">
    <property type="protein sequence ID" value="BAL84563.1"/>
    <property type="molecule type" value="Genomic_DNA"/>
</dbReference>
<evidence type="ECO:0000313" key="3">
    <source>
        <dbReference type="Proteomes" id="UP000007887"/>
    </source>
</evidence>
<dbReference type="InterPro" id="IPR018631">
    <property type="entry name" value="AAA-ATPase-like_dom"/>
</dbReference>
<keyword evidence="2" id="KW-0614">Plasmid</keyword>
<organism evidence="2 3">
    <name type="scientific">Selenomonas ruminantium subsp. lactilytica (strain NBRC 103574 / TAM6421)</name>
    <dbReference type="NCBI Taxonomy" id="927704"/>
    <lineage>
        <taxon>Bacteria</taxon>
        <taxon>Bacillati</taxon>
        <taxon>Bacillota</taxon>
        <taxon>Negativicutes</taxon>
        <taxon>Selenomonadales</taxon>
        <taxon>Selenomonadaceae</taxon>
        <taxon>Selenomonas</taxon>
    </lineage>
</organism>
<dbReference type="RefSeq" id="WP_014430914.1">
    <property type="nucleotide sequence ID" value="NC_017076.1"/>
</dbReference>
<feature type="domain" description="AAA-ATPase-like" evidence="1">
    <location>
        <begin position="15"/>
        <end position="105"/>
    </location>
</feature>
<evidence type="ECO:0000313" key="2">
    <source>
        <dbReference type="EMBL" id="BAL84563.1"/>
    </source>
</evidence>
<gene>
    <name evidence="2" type="ordered locus">SELR_pSRC200290</name>
</gene>
<dbReference type="Proteomes" id="UP000007887">
    <property type="component" value="Plasmid pSRC2"/>
</dbReference>
<dbReference type="PATRIC" id="fig|927704.6.peg.3223"/>
<name>I0GUX6_SELRL</name>
<proteinExistence type="predicted"/>
<reference evidence="2 3" key="1">
    <citation type="submission" date="2011-10" db="EMBL/GenBank/DDBJ databases">
        <title>Whole genome sequence of Selenomonas ruminantium subsp. lactilytica TAM6421.</title>
        <authorList>
            <person name="Oguchi A."/>
            <person name="Ankai A."/>
            <person name="Kaneko J."/>
            <person name="Yamada-Narita S."/>
            <person name="Fukui S."/>
            <person name="Takahashi M."/>
            <person name="Onodera T."/>
            <person name="Kojima S."/>
            <person name="Fushimi T."/>
            <person name="Abe N."/>
            <person name="Kamio Y."/>
            <person name="Yamazaki S."/>
            <person name="Fujita N."/>
        </authorList>
    </citation>
    <scope>NUCLEOTIDE SEQUENCE [LARGE SCALE GENOMIC DNA]</scope>
    <source>
        <strain evidence="3">NBRC 103574 / TAM6421</strain>
        <plasmid evidence="2 3">pSRC2</plasmid>
    </source>
</reference>
<sequence length="106" mass="12347">MVADMSIITESNTMPIGVDDFREIVTKKYCFVDKTRFIKEILDGHSKVTLITRPRRFGKTLNLSMLRYFFTVENKEKNRGLFAGLDIERAGERYMAEQGSRPVFFL</sequence>
<geneLocation type="plasmid" evidence="2 3">
    <name>pSRC2</name>
</geneLocation>
<evidence type="ECO:0000259" key="1">
    <source>
        <dbReference type="Pfam" id="PF09820"/>
    </source>
</evidence>
<dbReference type="AlphaFoldDB" id="I0GUX6"/>
<dbReference type="KEGG" id="sri:SELR_pSRC200290"/>
<dbReference type="PANTHER" id="PTHR34825:SF1">
    <property type="entry name" value="AAA-ATPASE-LIKE DOMAIN-CONTAINING PROTEIN"/>
    <property type="match status" value="1"/>
</dbReference>
<dbReference type="HOGENOM" id="CLU_021114_7_1_9"/>
<dbReference type="Pfam" id="PF09820">
    <property type="entry name" value="AAA-ATPase_like"/>
    <property type="match status" value="1"/>
</dbReference>
<accession>I0GUX6</accession>